<dbReference type="Gene3D" id="3.40.630.10">
    <property type="entry name" value="Zn peptidases"/>
    <property type="match status" value="2"/>
</dbReference>
<evidence type="ECO:0000256" key="7">
    <source>
        <dbReference type="ARBA" id="ARBA00023049"/>
    </source>
</evidence>
<organism evidence="19">
    <name type="scientific">Vecturithrix granuli</name>
    <dbReference type="NCBI Taxonomy" id="1499967"/>
    <lineage>
        <taxon>Bacteria</taxon>
        <taxon>Candidatus Moduliflexota</taxon>
        <taxon>Candidatus Vecturitrichia</taxon>
        <taxon>Candidatus Vecturitrichales</taxon>
        <taxon>Candidatus Vecturitrichaceae</taxon>
        <taxon>Candidatus Vecturithrix</taxon>
    </lineage>
</organism>
<evidence type="ECO:0000256" key="12">
    <source>
        <dbReference type="ARBA" id="ARBA00061423"/>
    </source>
</evidence>
<evidence type="ECO:0000259" key="18">
    <source>
        <dbReference type="Pfam" id="PF07687"/>
    </source>
</evidence>
<dbReference type="InterPro" id="IPR011650">
    <property type="entry name" value="Peptidase_M20_dimer"/>
</dbReference>
<sequence length="481" mass="52800">MHKKTEHILKIFEELSKIPRCSGNEGAVRAWLLNWAKERELEAQQDAIGNVLINVPGSKGYESSPTVALQGHLDMVCEKLPESTHDFSQDAIQLVYHDEWLSANGTTLGADNGIAIAIALALATDEKVSHPPLELFFTVEEETGMTGVKGLEPDALQAKRLINLDSEEEGTIIIGCAGSQQTELFLPLLYEDTPEGYRAYRLAASKMKGGHSGVEINAQRANAIQVIARMADILTRQGDLRFQSIQGGTVGNAIPRDAEAIIFFPEHLVDQNIRCVADVQNVLRSEYAQTDPELTLDLTAYAEVQDNRAMSAACTRKAVDFLLALPHGPAAMSAEIPEFVETSNNLAKVRVADGRLYVLSTQRSNVFSRQQAHTNRIEALARLAGAEAKSSEGSQPWEANWNSPLAEACRKVYKRRFRKEPKITIIHAGLECGMIGTKIAGMDMISFGPTIQNPHSPSERIHLASIGKVWDLLIGLLKDMK</sequence>
<protein>
    <recommendedName>
        <fullName evidence="13">Cytosol non-specific dipeptidase</fullName>
        <ecNumber evidence="10">3.4.13.18</ecNumber>
    </recommendedName>
    <alternativeName>
        <fullName evidence="16">Aminoacyl-histidine dipeptidase</fullName>
    </alternativeName>
    <alternativeName>
        <fullName evidence="15">Beta-alanyl-histidine dipeptidase</fullName>
    </alternativeName>
    <alternativeName>
        <fullName evidence="14">Carnosinase</fullName>
    </alternativeName>
    <alternativeName>
        <fullName evidence="11">Peptidase D</fullName>
    </alternativeName>
    <alternativeName>
        <fullName evidence="17">Xaa-His dipeptidase</fullName>
    </alternativeName>
</protein>
<evidence type="ECO:0000256" key="5">
    <source>
        <dbReference type="ARBA" id="ARBA00022801"/>
    </source>
</evidence>
<evidence type="ECO:0000256" key="1">
    <source>
        <dbReference type="ARBA" id="ARBA00001941"/>
    </source>
</evidence>
<dbReference type="CDD" id="cd03890">
    <property type="entry name" value="M20_pepD"/>
    <property type="match status" value="1"/>
</dbReference>
<evidence type="ECO:0000256" key="15">
    <source>
        <dbReference type="ARBA" id="ARBA00076004"/>
    </source>
</evidence>
<dbReference type="eggNOG" id="COG2195">
    <property type="taxonomic scope" value="Bacteria"/>
</dbReference>
<evidence type="ECO:0000256" key="3">
    <source>
        <dbReference type="ARBA" id="ARBA00022670"/>
    </source>
</evidence>
<evidence type="ECO:0000256" key="2">
    <source>
        <dbReference type="ARBA" id="ARBA00001947"/>
    </source>
</evidence>
<dbReference type="PANTHER" id="PTHR43501:SF1">
    <property type="entry name" value="CYTOSOL NON-SPECIFIC DIPEPTIDASE"/>
    <property type="match status" value="1"/>
</dbReference>
<dbReference type="AlphaFoldDB" id="A0A081C817"/>
<evidence type="ECO:0000256" key="14">
    <source>
        <dbReference type="ARBA" id="ARBA00075285"/>
    </source>
</evidence>
<comment type="cofactor">
    <cofactor evidence="1">
        <name>Co(2+)</name>
        <dbReference type="ChEBI" id="CHEBI:48828"/>
    </cofactor>
</comment>
<dbReference type="STRING" id="1499967.U27_00620"/>
<dbReference type="InterPro" id="IPR002933">
    <property type="entry name" value="Peptidase_M20"/>
</dbReference>
<evidence type="ECO:0000313" key="20">
    <source>
        <dbReference type="Proteomes" id="UP000030661"/>
    </source>
</evidence>
<dbReference type="GO" id="GO:0046872">
    <property type="term" value="F:metal ion binding"/>
    <property type="evidence" value="ECO:0007669"/>
    <property type="project" value="UniProtKB-KW"/>
</dbReference>
<evidence type="ECO:0000256" key="13">
    <source>
        <dbReference type="ARBA" id="ARBA00071271"/>
    </source>
</evidence>
<keyword evidence="6" id="KW-0862">Zinc</keyword>
<evidence type="ECO:0000256" key="10">
    <source>
        <dbReference type="ARBA" id="ARBA00038976"/>
    </source>
</evidence>
<dbReference type="EMBL" id="DF820474">
    <property type="protein sequence ID" value="GAK60722.1"/>
    <property type="molecule type" value="Genomic_DNA"/>
</dbReference>
<dbReference type="Pfam" id="PF01546">
    <property type="entry name" value="Peptidase_M20"/>
    <property type="match status" value="1"/>
</dbReference>
<dbReference type="EC" id="3.4.13.18" evidence="10"/>
<dbReference type="Pfam" id="PF07687">
    <property type="entry name" value="M20_dimer"/>
    <property type="match status" value="1"/>
</dbReference>
<comment type="catalytic activity">
    <reaction evidence="9">
        <text>Hydrolysis of dipeptides, preferentially hydrophobic dipeptides including prolyl amino acids.</text>
        <dbReference type="EC" id="3.4.13.18"/>
    </reaction>
</comment>
<proteinExistence type="inferred from homology"/>
<gene>
    <name evidence="19" type="ORF">U27_00620</name>
</gene>
<evidence type="ECO:0000256" key="4">
    <source>
        <dbReference type="ARBA" id="ARBA00022723"/>
    </source>
</evidence>
<evidence type="ECO:0000256" key="6">
    <source>
        <dbReference type="ARBA" id="ARBA00022833"/>
    </source>
</evidence>
<dbReference type="InterPro" id="IPR001160">
    <property type="entry name" value="Peptidase_M20C"/>
</dbReference>
<accession>A0A081C817</accession>
<evidence type="ECO:0000256" key="8">
    <source>
        <dbReference type="ARBA" id="ARBA00023285"/>
    </source>
</evidence>
<dbReference type="Proteomes" id="UP000030661">
    <property type="component" value="Unassembled WGS sequence"/>
</dbReference>
<comment type="similarity">
    <text evidence="12">Belongs to the peptidase M20C family.</text>
</comment>
<reference evidence="19" key="1">
    <citation type="journal article" date="2015" name="PeerJ">
        <title>First genomic representation of candidate bacterial phylum KSB3 points to enhanced environmental sensing as a trigger of wastewater bulking.</title>
        <authorList>
            <person name="Sekiguchi Y."/>
            <person name="Ohashi A."/>
            <person name="Parks D.H."/>
            <person name="Yamauchi T."/>
            <person name="Tyson G.W."/>
            <person name="Hugenholtz P."/>
        </authorList>
    </citation>
    <scope>NUCLEOTIDE SEQUENCE [LARGE SCALE GENOMIC DNA]</scope>
</reference>
<evidence type="ECO:0000256" key="9">
    <source>
        <dbReference type="ARBA" id="ARBA00036421"/>
    </source>
</evidence>
<evidence type="ECO:0000256" key="17">
    <source>
        <dbReference type="ARBA" id="ARBA00078074"/>
    </source>
</evidence>
<keyword evidence="3" id="KW-0645">Protease</keyword>
<evidence type="ECO:0000256" key="11">
    <source>
        <dbReference type="ARBA" id="ARBA00044252"/>
    </source>
</evidence>
<dbReference type="PANTHER" id="PTHR43501">
    <property type="entry name" value="CYTOSOL NON-SPECIFIC DIPEPTIDASE"/>
    <property type="match status" value="1"/>
</dbReference>
<dbReference type="HOGENOM" id="CLU_028526_0_0_0"/>
<dbReference type="PIRSF" id="PIRSF016599">
    <property type="entry name" value="Xaa-His_dipept"/>
    <property type="match status" value="1"/>
</dbReference>
<dbReference type="NCBIfam" id="TIGR01893">
    <property type="entry name" value="aa-his-dipept"/>
    <property type="match status" value="1"/>
</dbReference>
<dbReference type="GO" id="GO:0070573">
    <property type="term" value="F:metallodipeptidase activity"/>
    <property type="evidence" value="ECO:0007669"/>
    <property type="project" value="TreeGrafter"/>
</dbReference>
<keyword evidence="5" id="KW-0378">Hydrolase</keyword>
<evidence type="ECO:0000256" key="16">
    <source>
        <dbReference type="ARBA" id="ARBA00077688"/>
    </source>
</evidence>
<dbReference type="PRINTS" id="PR00934">
    <property type="entry name" value="XHISDIPTASE"/>
</dbReference>
<keyword evidence="4" id="KW-0479">Metal-binding</keyword>
<keyword evidence="8" id="KW-0170">Cobalt</keyword>
<dbReference type="FunFam" id="3.40.630.10:FF:000015">
    <property type="entry name" value="Aminoacyl-histidine dipeptidase PepD"/>
    <property type="match status" value="1"/>
</dbReference>
<keyword evidence="7" id="KW-0482">Metalloprotease</keyword>
<dbReference type="SUPFAM" id="SSF53187">
    <property type="entry name" value="Zn-dependent exopeptidases"/>
    <property type="match status" value="1"/>
</dbReference>
<evidence type="ECO:0000313" key="19">
    <source>
        <dbReference type="EMBL" id="GAK60722.1"/>
    </source>
</evidence>
<comment type="cofactor">
    <cofactor evidence="2">
        <name>Zn(2+)</name>
        <dbReference type="ChEBI" id="CHEBI:29105"/>
    </cofactor>
</comment>
<feature type="domain" description="Peptidase M20 dimerisation" evidence="18">
    <location>
        <begin position="207"/>
        <end position="290"/>
    </location>
</feature>
<dbReference type="GO" id="GO:0006508">
    <property type="term" value="P:proteolysis"/>
    <property type="evidence" value="ECO:0007669"/>
    <property type="project" value="UniProtKB-KW"/>
</dbReference>
<name>A0A081C817_VECG1</name>
<dbReference type="GO" id="GO:0005829">
    <property type="term" value="C:cytosol"/>
    <property type="evidence" value="ECO:0007669"/>
    <property type="project" value="TreeGrafter"/>
</dbReference>
<dbReference type="FunFam" id="3.40.630.10:FF:000018">
    <property type="entry name" value="Aminoacyl-histidine dipeptidase PepD"/>
    <property type="match status" value="1"/>
</dbReference>
<keyword evidence="20" id="KW-1185">Reference proteome</keyword>